<keyword evidence="7" id="KW-1185">Reference proteome</keyword>
<name>A0A2U2DY89_9HYPH</name>
<dbReference type="Pfam" id="PF04828">
    <property type="entry name" value="GFA"/>
    <property type="match status" value="1"/>
</dbReference>
<protein>
    <submittedName>
        <fullName evidence="6">Aldehyde-activating protein</fullName>
    </submittedName>
</protein>
<dbReference type="OrthoDB" id="9807246at2"/>
<dbReference type="Gene3D" id="3.90.1590.10">
    <property type="entry name" value="glutathione-dependent formaldehyde- activating enzyme (gfa)"/>
    <property type="match status" value="1"/>
</dbReference>
<dbReference type="GO" id="GO:0016846">
    <property type="term" value="F:carbon-sulfur lyase activity"/>
    <property type="evidence" value="ECO:0007669"/>
    <property type="project" value="InterPro"/>
</dbReference>
<evidence type="ECO:0000256" key="4">
    <source>
        <dbReference type="ARBA" id="ARBA00023239"/>
    </source>
</evidence>
<evidence type="ECO:0000313" key="7">
    <source>
        <dbReference type="Proteomes" id="UP000245252"/>
    </source>
</evidence>
<evidence type="ECO:0000313" key="6">
    <source>
        <dbReference type="EMBL" id="PWE58280.1"/>
    </source>
</evidence>
<dbReference type="PANTHER" id="PTHR33337:SF40">
    <property type="entry name" value="CENP-V_GFA DOMAIN-CONTAINING PROTEIN-RELATED"/>
    <property type="match status" value="1"/>
</dbReference>
<dbReference type="Proteomes" id="UP000245252">
    <property type="component" value="Unassembled WGS sequence"/>
</dbReference>
<organism evidence="6 7">
    <name type="scientific">Metarhizobium album</name>
    <dbReference type="NCBI Taxonomy" id="2182425"/>
    <lineage>
        <taxon>Bacteria</taxon>
        <taxon>Pseudomonadati</taxon>
        <taxon>Pseudomonadota</taxon>
        <taxon>Alphaproteobacteria</taxon>
        <taxon>Hyphomicrobiales</taxon>
        <taxon>Rhizobiaceae</taxon>
        <taxon>Metarhizobium</taxon>
    </lineage>
</organism>
<evidence type="ECO:0000256" key="2">
    <source>
        <dbReference type="ARBA" id="ARBA00022723"/>
    </source>
</evidence>
<evidence type="ECO:0000259" key="5">
    <source>
        <dbReference type="PROSITE" id="PS51891"/>
    </source>
</evidence>
<keyword evidence="2" id="KW-0479">Metal-binding</keyword>
<dbReference type="InterPro" id="IPR011057">
    <property type="entry name" value="Mss4-like_sf"/>
</dbReference>
<gene>
    <name evidence="6" type="ORF">DEM27_03690</name>
</gene>
<dbReference type="GO" id="GO:0046872">
    <property type="term" value="F:metal ion binding"/>
    <property type="evidence" value="ECO:0007669"/>
    <property type="project" value="UniProtKB-KW"/>
</dbReference>
<comment type="caution">
    <text evidence="6">The sequence shown here is derived from an EMBL/GenBank/DDBJ whole genome shotgun (WGS) entry which is preliminary data.</text>
</comment>
<evidence type="ECO:0000256" key="1">
    <source>
        <dbReference type="ARBA" id="ARBA00005495"/>
    </source>
</evidence>
<feature type="domain" description="CENP-V/GFA" evidence="5">
    <location>
        <begin position="4"/>
        <end position="109"/>
    </location>
</feature>
<reference evidence="6 7" key="1">
    <citation type="submission" date="2018-05" db="EMBL/GenBank/DDBJ databases">
        <title>The draft genome of strain NS-104.</title>
        <authorList>
            <person name="Hang P."/>
            <person name="Jiang J."/>
        </authorList>
    </citation>
    <scope>NUCLEOTIDE SEQUENCE [LARGE SCALE GENOMIC DNA]</scope>
    <source>
        <strain evidence="6 7">NS-104</strain>
    </source>
</reference>
<keyword evidence="4" id="KW-0456">Lyase</keyword>
<sequence>MTIYTGGCQCGAIRFRVEGELRDSSICHCRMCQKAFGAYYAPLVSTRGAGLSWTRGTVKKFQSSNFAHRGFCSDCGTPLTYEAPDGVAIAAGAFDDPAALPPTVQFGVEGKIGFVDRLHALPGRLTEEDVEEAPFILDIVSYQHPDHDTTTWPAEKKS</sequence>
<dbReference type="RefSeq" id="WP_109456798.1">
    <property type="nucleotide sequence ID" value="NZ_QFBC01000001.1"/>
</dbReference>
<accession>A0A2U2DY89</accession>
<dbReference type="AlphaFoldDB" id="A0A2U2DY89"/>
<dbReference type="PANTHER" id="PTHR33337">
    <property type="entry name" value="GFA DOMAIN-CONTAINING PROTEIN"/>
    <property type="match status" value="1"/>
</dbReference>
<dbReference type="PROSITE" id="PS51891">
    <property type="entry name" value="CENP_V_GFA"/>
    <property type="match status" value="1"/>
</dbReference>
<dbReference type="InterPro" id="IPR006913">
    <property type="entry name" value="CENP-V/GFA"/>
</dbReference>
<evidence type="ECO:0000256" key="3">
    <source>
        <dbReference type="ARBA" id="ARBA00022833"/>
    </source>
</evidence>
<comment type="similarity">
    <text evidence="1">Belongs to the Gfa family.</text>
</comment>
<keyword evidence="3" id="KW-0862">Zinc</keyword>
<dbReference type="SUPFAM" id="SSF51316">
    <property type="entry name" value="Mss4-like"/>
    <property type="match status" value="1"/>
</dbReference>
<proteinExistence type="inferred from homology"/>
<dbReference type="EMBL" id="QFBC01000001">
    <property type="protein sequence ID" value="PWE58280.1"/>
    <property type="molecule type" value="Genomic_DNA"/>
</dbReference>